<dbReference type="PROSITE" id="PS00761">
    <property type="entry name" value="SPASE_I_3"/>
    <property type="match status" value="1"/>
</dbReference>
<dbReference type="CDD" id="cd06530">
    <property type="entry name" value="S26_SPase_I"/>
    <property type="match status" value="1"/>
</dbReference>
<evidence type="ECO:0000313" key="10">
    <source>
        <dbReference type="Proteomes" id="UP000291088"/>
    </source>
</evidence>
<dbReference type="PANTHER" id="PTHR43390:SF1">
    <property type="entry name" value="CHLOROPLAST PROCESSING PEPTIDASE"/>
    <property type="match status" value="1"/>
</dbReference>
<dbReference type="RefSeq" id="WP_165351098.1">
    <property type="nucleotide sequence ID" value="NZ_SDVB01000170.1"/>
</dbReference>
<evidence type="ECO:0000256" key="2">
    <source>
        <dbReference type="ARBA" id="ARBA00009370"/>
    </source>
</evidence>
<keyword evidence="5 7" id="KW-0645">Protease</keyword>
<evidence type="ECO:0000256" key="3">
    <source>
        <dbReference type="ARBA" id="ARBA00013208"/>
    </source>
</evidence>
<comment type="caution">
    <text evidence="9">The sequence shown here is derived from an EMBL/GenBank/DDBJ whole genome shotgun (WGS) entry which is preliminary data.</text>
</comment>
<keyword evidence="7" id="KW-0472">Membrane</keyword>
<dbReference type="EC" id="3.4.21.89" evidence="3 7"/>
<feature type="domain" description="Peptidase S26" evidence="8">
    <location>
        <begin position="76"/>
        <end position="276"/>
    </location>
</feature>
<feature type="transmembrane region" description="Helical" evidence="7">
    <location>
        <begin position="77"/>
        <end position="96"/>
    </location>
</feature>
<feature type="transmembrane region" description="Helical" evidence="7">
    <location>
        <begin position="12"/>
        <end position="32"/>
    </location>
</feature>
<dbReference type="PANTHER" id="PTHR43390">
    <property type="entry name" value="SIGNAL PEPTIDASE I"/>
    <property type="match status" value="1"/>
</dbReference>
<reference evidence="9 10" key="1">
    <citation type="submission" date="2019-01" db="EMBL/GenBank/DDBJ databases">
        <authorList>
            <person name="Deng T."/>
        </authorList>
    </citation>
    <scope>NUCLEOTIDE SEQUENCE [LARGE SCALE GENOMIC DNA]</scope>
    <source>
        <strain evidence="9 10">F8825</strain>
    </source>
</reference>
<dbReference type="GO" id="GO:0004252">
    <property type="term" value="F:serine-type endopeptidase activity"/>
    <property type="evidence" value="ECO:0007669"/>
    <property type="project" value="InterPro"/>
</dbReference>
<keyword evidence="7" id="KW-0812">Transmembrane</keyword>
<evidence type="ECO:0000256" key="1">
    <source>
        <dbReference type="ARBA" id="ARBA00000677"/>
    </source>
</evidence>
<dbReference type="InterPro" id="IPR000223">
    <property type="entry name" value="Pept_S26A_signal_pept_1"/>
</dbReference>
<keyword evidence="7" id="KW-1133">Transmembrane helix</keyword>
<organism evidence="9 10">
    <name type="scientific">Ciceribacter ferrooxidans</name>
    <dbReference type="NCBI Taxonomy" id="2509717"/>
    <lineage>
        <taxon>Bacteria</taxon>
        <taxon>Pseudomonadati</taxon>
        <taxon>Pseudomonadota</taxon>
        <taxon>Alphaproteobacteria</taxon>
        <taxon>Hyphomicrobiales</taxon>
        <taxon>Rhizobiaceae</taxon>
        <taxon>Ciceribacter</taxon>
    </lineage>
</organism>
<dbReference type="Proteomes" id="UP000291088">
    <property type="component" value="Unassembled WGS sequence"/>
</dbReference>
<dbReference type="InterPro" id="IPR019758">
    <property type="entry name" value="Pept_S26A_signal_pept_1_CS"/>
</dbReference>
<comment type="similarity">
    <text evidence="2 7">Belongs to the peptidase S26 family.</text>
</comment>
<name>A0A4Q2TGI9_9HYPH</name>
<dbReference type="PROSITE" id="PS00501">
    <property type="entry name" value="SPASE_I_1"/>
    <property type="match status" value="1"/>
</dbReference>
<gene>
    <name evidence="9" type="primary">lepB</name>
    <name evidence="9" type="ORF">EUU22_05855</name>
</gene>
<dbReference type="InterPro" id="IPR019756">
    <property type="entry name" value="Pept_S26A_signal_pept_1_Ser-AS"/>
</dbReference>
<dbReference type="PRINTS" id="PR00727">
    <property type="entry name" value="LEADERPTASE"/>
</dbReference>
<comment type="catalytic activity">
    <reaction evidence="1 7">
        <text>Cleavage of hydrophobic, N-terminal signal or leader sequences from secreted and periplasmic proteins.</text>
        <dbReference type="EC" id="3.4.21.89"/>
    </reaction>
</comment>
<evidence type="ECO:0000256" key="5">
    <source>
        <dbReference type="ARBA" id="ARBA00022670"/>
    </source>
</evidence>
<evidence type="ECO:0000259" key="8">
    <source>
        <dbReference type="Pfam" id="PF10502"/>
    </source>
</evidence>
<protein>
    <recommendedName>
        <fullName evidence="4 7">Signal peptidase I</fullName>
        <ecNumber evidence="3 7">3.4.21.89</ecNumber>
    </recommendedName>
</protein>
<proteinExistence type="inferred from homology"/>
<dbReference type="InterPro" id="IPR036286">
    <property type="entry name" value="LexA/Signal_pep-like_sf"/>
</dbReference>
<evidence type="ECO:0000256" key="7">
    <source>
        <dbReference type="RuleBase" id="RU362042"/>
    </source>
</evidence>
<dbReference type="GO" id="GO:0009003">
    <property type="term" value="F:signal peptidase activity"/>
    <property type="evidence" value="ECO:0007669"/>
    <property type="project" value="UniProtKB-EC"/>
</dbReference>
<dbReference type="GO" id="GO:0016020">
    <property type="term" value="C:membrane"/>
    <property type="evidence" value="ECO:0007669"/>
    <property type="project" value="UniProtKB-SubCell"/>
</dbReference>
<keyword evidence="6 7" id="KW-0378">Hydrolase</keyword>
<accession>A0A4Q2TGI9</accession>
<dbReference type="Gene3D" id="2.10.109.10">
    <property type="entry name" value="Umud Fragment, subunit A"/>
    <property type="match status" value="1"/>
</dbReference>
<feature type="transmembrane region" description="Helical" evidence="7">
    <location>
        <begin position="38"/>
        <end position="57"/>
    </location>
</feature>
<dbReference type="InterPro" id="IPR019533">
    <property type="entry name" value="Peptidase_S26"/>
</dbReference>
<keyword evidence="10" id="KW-1185">Reference proteome</keyword>
<evidence type="ECO:0000313" key="9">
    <source>
        <dbReference type="EMBL" id="RYC17508.1"/>
    </source>
</evidence>
<dbReference type="NCBIfam" id="TIGR02227">
    <property type="entry name" value="sigpep_I_bact"/>
    <property type="match status" value="1"/>
</dbReference>
<dbReference type="GO" id="GO:0006465">
    <property type="term" value="P:signal peptide processing"/>
    <property type="evidence" value="ECO:0007669"/>
    <property type="project" value="InterPro"/>
</dbReference>
<dbReference type="AlphaFoldDB" id="A0A4Q2TGI9"/>
<comment type="subcellular location">
    <subcellularLocation>
        <location evidence="7">Membrane</location>
        <topology evidence="7">Single-pass type II membrane protein</topology>
    </subcellularLocation>
</comment>
<sequence>MFYLGRGRMGIAYLVAGIAVTYAVPAALHLQAISYPSWMAILMGLAFRLAGGIHAYIAASNHVPRDRYPWFAKLHNWILVFFLVPLLTALIIRNFLVQPFNIPSGSMMPTLQVGDFLFSEKLTYGISRYSLMFGMGPSHRLGGRPPKRGEVVVFAFPAEPTVDYVSRVIGQPGDRIQMRDGRLFINGVMVERQPLITTDIPHEAGVTLYMEHLPGGVVHPIIEMLDDTSRGDNTREFLVPDDHYFMMGDNRDNSRDSRFDVGFVPNENIASRPWLIYFNSEVAGRSWLRVQ</sequence>
<evidence type="ECO:0000256" key="6">
    <source>
        <dbReference type="ARBA" id="ARBA00022801"/>
    </source>
</evidence>
<comment type="caution">
    <text evidence="7">Lacks conserved residue(s) required for the propagation of feature annotation.</text>
</comment>
<dbReference type="Pfam" id="PF10502">
    <property type="entry name" value="Peptidase_S26"/>
    <property type="match status" value="1"/>
</dbReference>
<dbReference type="SUPFAM" id="SSF51306">
    <property type="entry name" value="LexA/Signal peptidase"/>
    <property type="match status" value="1"/>
</dbReference>
<dbReference type="EMBL" id="SDVB01000170">
    <property type="protein sequence ID" value="RYC17508.1"/>
    <property type="molecule type" value="Genomic_DNA"/>
</dbReference>
<evidence type="ECO:0000256" key="4">
    <source>
        <dbReference type="ARBA" id="ARBA00019232"/>
    </source>
</evidence>